<evidence type="ECO:0000313" key="2">
    <source>
        <dbReference type="EMBL" id="KAJ5083008.1"/>
    </source>
</evidence>
<dbReference type="Proteomes" id="UP001149074">
    <property type="component" value="Unassembled WGS sequence"/>
</dbReference>
<dbReference type="EMBL" id="JAPQKI010000011">
    <property type="protein sequence ID" value="KAJ5083008.1"/>
    <property type="molecule type" value="Genomic_DNA"/>
</dbReference>
<keyword evidence="3" id="KW-1185">Reference proteome</keyword>
<dbReference type="AlphaFoldDB" id="A0A9W9JVE4"/>
<gene>
    <name evidence="2" type="ORF">N7532_012051</name>
</gene>
<accession>A0A9W9JVE4</accession>
<comment type="caution">
    <text evidence="2">The sequence shown here is derived from an EMBL/GenBank/DDBJ whole genome shotgun (WGS) entry which is preliminary data.</text>
</comment>
<evidence type="ECO:0000256" key="1">
    <source>
        <dbReference type="SAM" id="SignalP"/>
    </source>
</evidence>
<protein>
    <submittedName>
        <fullName evidence="2">Cell wall beta-glucan synthesis</fullName>
    </submittedName>
</protein>
<sequence length="138" mass="14608">MRSSIISCVVAIVSVAEATKFTQPQGGKCYDITLPLNVAWDDITDTGNVSFFLSNQNGAYPNVDYPYHVNIPITQGTITLPGLDQSTAADYAKRNNGGGKGYQIRLVRPDAASSNGFITQSEAFTIVAPGTGNTCPST</sequence>
<reference evidence="2" key="2">
    <citation type="journal article" date="2023" name="IMA Fungus">
        <title>Comparative genomic study of the Penicillium genus elucidates a diverse pangenome and 15 lateral gene transfer events.</title>
        <authorList>
            <person name="Petersen C."/>
            <person name="Sorensen T."/>
            <person name="Nielsen M.R."/>
            <person name="Sondergaard T.E."/>
            <person name="Sorensen J.L."/>
            <person name="Fitzpatrick D.A."/>
            <person name="Frisvad J.C."/>
            <person name="Nielsen K.L."/>
        </authorList>
    </citation>
    <scope>NUCLEOTIDE SEQUENCE</scope>
    <source>
        <strain evidence="2">IBT 30761</strain>
    </source>
</reference>
<reference evidence="2" key="1">
    <citation type="submission" date="2022-11" db="EMBL/GenBank/DDBJ databases">
        <authorList>
            <person name="Petersen C."/>
        </authorList>
    </citation>
    <scope>NUCLEOTIDE SEQUENCE</scope>
    <source>
        <strain evidence="2">IBT 30761</strain>
    </source>
</reference>
<proteinExistence type="predicted"/>
<organism evidence="2 3">
    <name type="scientific">Penicillium argentinense</name>
    <dbReference type="NCBI Taxonomy" id="1131581"/>
    <lineage>
        <taxon>Eukaryota</taxon>
        <taxon>Fungi</taxon>
        <taxon>Dikarya</taxon>
        <taxon>Ascomycota</taxon>
        <taxon>Pezizomycotina</taxon>
        <taxon>Eurotiomycetes</taxon>
        <taxon>Eurotiomycetidae</taxon>
        <taxon>Eurotiales</taxon>
        <taxon>Aspergillaceae</taxon>
        <taxon>Penicillium</taxon>
    </lineage>
</organism>
<keyword evidence="1" id="KW-0732">Signal</keyword>
<feature type="signal peptide" evidence="1">
    <location>
        <begin position="1"/>
        <end position="18"/>
    </location>
</feature>
<evidence type="ECO:0000313" key="3">
    <source>
        <dbReference type="Proteomes" id="UP001149074"/>
    </source>
</evidence>
<name>A0A9W9JVE4_9EURO</name>
<dbReference type="GeneID" id="81363521"/>
<dbReference type="RefSeq" id="XP_056469530.1">
    <property type="nucleotide sequence ID" value="XM_056624542.1"/>
</dbReference>
<dbReference type="OrthoDB" id="4269325at2759"/>
<feature type="chain" id="PRO_5040826773" evidence="1">
    <location>
        <begin position="19"/>
        <end position="138"/>
    </location>
</feature>